<gene>
    <name evidence="2" type="ORF">FHS27_001850</name>
</gene>
<dbReference type="Gene3D" id="2.60.120.10">
    <property type="entry name" value="Jelly Rolls"/>
    <property type="match status" value="1"/>
</dbReference>
<keyword evidence="3" id="KW-1185">Reference proteome</keyword>
<protein>
    <submittedName>
        <fullName evidence="2">CRP-like cAMP-binding protein</fullName>
    </submittedName>
</protein>
<reference evidence="2 3" key="1">
    <citation type="submission" date="2020-08" db="EMBL/GenBank/DDBJ databases">
        <title>Genomic Encyclopedia of Type Strains, Phase III (KMG-III): the genomes of soil and plant-associated and newly described type strains.</title>
        <authorList>
            <person name="Whitman W."/>
        </authorList>
    </citation>
    <scope>NUCLEOTIDE SEQUENCE [LARGE SCALE GENOMIC DNA]</scope>
    <source>
        <strain evidence="2 3">CECT 8075</strain>
    </source>
</reference>
<sequence length="159" mass="17632">MHDKATPQMLRELQVGNDLPETDQIELASIANVVSFNADERVFREGDKHSFIYWLLDGSISLEMSSGVPAAKALLTLGHGDILAWSAFLAGGRMTATARVAEPTRLVRLDIQELRNLCQANHEIGFRVMEHLASQLAQRLLATRLQLLDLFHSPNGSNE</sequence>
<dbReference type="Proteomes" id="UP000536179">
    <property type="component" value="Unassembled WGS sequence"/>
</dbReference>
<organism evidence="2 3">
    <name type="scientific">Aporhodopirellula rubra</name>
    <dbReference type="NCBI Taxonomy" id="980271"/>
    <lineage>
        <taxon>Bacteria</taxon>
        <taxon>Pseudomonadati</taxon>
        <taxon>Planctomycetota</taxon>
        <taxon>Planctomycetia</taxon>
        <taxon>Pirellulales</taxon>
        <taxon>Pirellulaceae</taxon>
        <taxon>Aporhodopirellula</taxon>
    </lineage>
</organism>
<comment type="caution">
    <text evidence="2">The sequence shown here is derived from an EMBL/GenBank/DDBJ whole genome shotgun (WGS) entry which is preliminary data.</text>
</comment>
<dbReference type="EMBL" id="JACHXU010000005">
    <property type="protein sequence ID" value="MBB3206042.1"/>
    <property type="molecule type" value="Genomic_DNA"/>
</dbReference>
<name>A0A7W5DYM9_9BACT</name>
<evidence type="ECO:0000313" key="2">
    <source>
        <dbReference type="EMBL" id="MBB3206042.1"/>
    </source>
</evidence>
<dbReference type="CDD" id="cd00038">
    <property type="entry name" value="CAP_ED"/>
    <property type="match status" value="1"/>
</dbReference>
<dbReference type="PROSITE" id="PS50042">
    <property type="entry name" value="CNMP_BINDING_3"/>
    <property type="match status" value="1"/>
</dbReference>
<dbReference type="Pfam" id="PF00027">
    <property type="entry name" value="cNMP_binding"/>
    <property type="match status" value="1"/>
</dbReference>
<dbReference type="InterPro" id="IPR018490">
    <property type="entry name" value="cNMP-bd_dom_sf"/>
</dbReference>
<dbReference type="InterPro" id="IPR014710">
    <property type="entry name" value="RmlC-like_jellyroll"/>
</dbReference>
<evidence type="ECO:0000259" key="1">
    <source>
        <dbReference type="PROSITE" id="PS50042"/>
    </source>
</evidence>
<dbReference type="SUPFAM" id="SSF51206">
    <property type="entry name" value="cAMP-binding domain-like"/>
    <property type="match status" value="1"/>
</dbReference>
<dbReference type="AlphaFoldDB" id="A0A7W5DYM9"/>
<accession>A0A7W5DYM9</accession>
<evidence type="ECO:0000313" key="3">
    <source>
        <dbReference type="Proteomes" id="UP000536179"/>
    </source>
</evidence>
<dbReference type="SMART" id="SM00100">
    <property type="entry name" value="cNMP"/>
    <property type="match status" value="1"/>
</dbReference>
<dbReference type="RefSeq" id="WP_184304214.1">
    <property type="nucleotide sequence ID" value="NZ_JACHXU010000005.1"/>
</dbReference>
<dbReference type="InterPro" id="IPR000595">
    <property type="entry name" value="cNMP-bd_dom"/>
</dbReference>
<proteinExistence type="predicted"/>
<feature type="domain" description="Cyclic nucleotide-binding" evidence="1">
    <location>
        <begin position="15"/>
        <end position="135"/>
    </location>
</feature>